<sequence>MPVSDLSAHLGYWLRFVSNHVSLAFARKVEGRGVTVAEWVLLRMLHGAEPTAPSRLADRLGLTRGAVSKLADRLLAKGLIVRAASESDGRAHTLALTPEGAALVPVLAALADENDAEFFADLTADERAVIAGALRRIVEKRGLRAVPVD</sequence>
<dbReference type="InterPro" id="IPR036390">
    <property type="entry name" value="WH_DNA-bd_sf"/>
</dbReference>
<dbReference type="Pfam" id="PF12802">
    <property type="entry name" value="MarR_2"/>
    <property type="match status" value="1"/>
</dbReference>
<evidence type="ECO:0000256" key="3">
    <source>
        <dbReference type="ARBA" id="ARBA00023163"/>
    </source>
</evidence>
<evidence type="ECO:0000259" key="4">
    <source>
        <dbReference type="PROSITE" id="PS50995"/>
    </source>
</evidence>
<keyword evidence="2" id="KW-0238">DNA-binding</keyword>
<accession>A0A3L7A0U7</accession>
<dbReference type="SMART" id="SM00347">
    <property type="entry name" value="HTH_MARR"/>
    <property type="match status" value="1"/>
</dbReference>
<dbReference type="InterPro" id="IPR000835">
    <property type="entry name" value="HTH_MarR-typ"/>
</dbReference>
<dbReference type="PANTHER" id="PTHR33164">
    <property type="entry name" value="TRANSCRIPTIONAL REGULATOR, MARR FAMILY"/>
    <property type="match status" value="1"/>
</dbReference>
<dbReference type="InterPro" id="IPR036388">
    <property type="entry name" value="WH-like_DNA-bd_sf"/>
</dbReference>
<dbReference type="PRINTS" id="PR00598">
    <property type="entry name" value="HTHMARR"/>
</dbReference>
<dbReference type="Gene3D" id="1.10.10.10">
    <property type="entry name" value="Winged helix-like DNA-binding domain superfamily/Winged helix DNA-binding domain"/>
    <property type="match status" value="1"/>
</dbReference>
<feature type="domain" description="HTH marR-type" evidence="4">
    <location>
        <begin position="7"/>
        <end position="139"/>
    </location>
</feature>
<dbReference type="AlphaFoldDB" id="A0A3L7A0U7"/>
<dbReference type="InterPro" id="IPR023187">
    <property type="entry name" value="Tscrpt_reg_MarR-type_CS"/>
</dbReference>
<name>A0A3L7A0U7_9HYPH</name>
<keyword evidence="6" id="KW-1185">Reference proteome</keyword>
<gene>
    <name evidence="5" type="ORF">D9R14_20385</name>
</gene>
<protein>
    <submittedName>
        <fullName evidence="5">MarR family transcriptional regulator</fullName>
    </submittedName>
</protein>
<dbReference type="RefSeq" id="WP_121625199.1">
    <property type="nucleotide sequence ID" value="NZ_JACIIW010000008.1"/>
</dbReference>
<evidence type="ECO:0000256" key="2">
    <source>
        <dbReference type="ARBA" id="ARBA00023125"/>
    </source>
</evidence>
<dbReference type="EMBL" id="RCTF01000022">
    <property type="protein sequence ID" value="RLP73620.1"/>
    <property type="molecule type" value="Genomic_DNA"/>
</dbReference>
<keyword evidence="3" id="KW-0804">Transcription</keyword>
<evidence type="ECO:0000313" key="6">
    <source>
        <dbReference type="Proteomes" id="UP000269692"/>
    </source>
</evidence>
<proteinExistence type="predicted"/>
<dbReference type="InterPro" id="IPR039422">
    <property type="entry name" value="MarR/SlyA-like"/>
</dbReference>
<reference evidence="5 6" key="1">
    <citation type="submission" date="2018-10" db="EMBL/GenBank/DDBJ databases">
        <title>Xanthobacter tagetidis genome sequencing and assembly.</title>
        <authorList>
            <person name="Maclea K.S."/>
            <person name="Goen A.E."/>
            <person name="Fatima S.A."/>
        </authorList>
    </citation>
    <scope>NUCLEOTIDE SEQUENCE [LARGE SCALE GENOMIC DNA]</scope>
    <source>
        <strain evidence="5 6">ATCC 700314</strain>
    </source>
</reference>
<evidence type="ECO:0000256" key="1">
    <source>
        <dbReference type="ARBA" id="ARBA00023015"/>
    </source>
</evidence>
<evidence type="ECO:0000313" key="5">
    <source>
        <dbReference type="EMBL" id="RLP73620.1"/>
    </source>
</evidence>
<comment type="caution">
    <text evidence="5">The sequence shown here is derived from an EMBL/GenBank/DDBJ whole genome shotgun (WGS) entry which is preliminary data.</text>
</comment>
<organism evidence="5 6">
    <name type="scientific">Xanthobacter tagetidis</name>
    <dbReference type="NCBI Taxonomy" id="60216"/>
    <lineage>
        <taxon>Bacteria</taxon>
        <taxon>Pseudomonadati</taxon>
        <taxon>Pseudomonadota</taxon>
        <taxon>Alphaproteobacteria</taxon>
        <taxon>Hyphomicrobiales</taxon>
        <taxon>Xanthobacteraceae</taxon>
        <taxon>Xanthobacter</taxon>
    </lineage>
</organism>
<dbReference type="GO" id="GO:0003700">
    <property type="term" value="F:DNA-binding transcription factor activity"/>
    <property type="evidence" value="ECO:0007669"/>
    <property type="project" value="InterPro"/>
</dbReference>
<dbReference type="PANTHER" id="PTHR33164:SF43">
    <property type="entry name" value="HTH-TYPE TRANSCRIPTIONAL REPRESSOR YETL"/>
    <property type="match status" value="1"/>
</dbReference>
<dbReference type="OrthoDB" id="9815567at2"/>
<dbReference type="GO" id="GO:0003677">
    <property type="term" value="F:DNA binding"/>
    <property type="evidence" value="ECO:0007669"/>
    <property type="project" value="UniProtKB-KW"/>
</dbReference>
<dbReference type="Proteomes" id="UP000269692">
    <property type="component" value="Unassembled WGS sequence"/>
</dbReference>
<dbReference type="SUPFAM" id="SSF46785">
    <property type="entry name" value="Winged helix' DNA-binding domain"/>
    <property type="match status" value="1"/>
</dbReference>
<dbReference type="PROSITE" id="PS01117">
    <property type="entry name" value="HTH_MARR_1"/>
    <property type="match status" value="1"/>
</dbReference>
<keyword evidence="1" id="KW-0805">Transcription regulation</keyword>
<dbReference type="PROSITE" id="PS50995">
    <property type="entry name" value="HTH_MARR_2"/>
    <property type="match status" value="1"/>
</dbReference>
<dbReference type="GO" id="GO:0006950">
    <property type="term" value="P:response to stress"/>
    <property type="evidence" value="ECO:0007669"/>
    <property type="project" value="TreeGrafter"/>
</dbReference>